<comment type="subcellular location">
    <subcellularLocation>
        <location evidence="1">Membrane</location>
        <topology evidence="1">Multi-pass membrane protein</topology>
    </subcellularLocation>
</comment>
<dbReference type="PANTHER" id="PTHR21716">
    <property type="entry name" value="TRANSMEMBRANE PROTEIN"/>
    <property type="match status" value="1"/>
</dbReference>
<organism evidence="8 9">
    <name type="scientific">Aurantimonas manganoxydans (strain ATCC BAA-1229 / DSM 21871 / SI85-9A1)</name>
    <dbReference type="NCBI Taxonomy" id="287752"/>
    <lineage>
        <taxon>Bacteria</taxon>
        <taxon>Pseudomonadati</taxon>
        <taxon>Pseudomonadota</taxon>
        <taxon>Alphaproteobacteria</taxon>
        <taxon>Hyphomicrobiales</taxon>
        <taxon>Aurantimonadaceae</taxon>
        <taxon>Aurantimonas</taxon>
    </lineage>
</organism>
<name>Q1YNA7_AURMS</name>
<keyword evidence="9" id="KW-1185">Reference proteome</keyword>
<dbReference type="EMBL" id="AAPJ01000001">
    <property type="protein sequence ID" value="EAS51124.1"/>
    <property type="molecule type" value="Genomic_DNA"/>
</dbReference>
<evidence type="ECO:0000256" key="4">
    <source>
        <dbReference type="ARBA" id="ARBA00022989"/>
    </source>
</evidence>
<evidence type="ECO:0000256" key="7">
    <source>
        <dbReference type="SAM" id="Phobius"/>
    </source>
</evidence>
<keyword evidence="3 7" id="KW-0812">Transmembrane</keyword>
<feature type="transmembrane region" description="Helical" evidence="7">
    <location>
        <begin position="57"/>
        <end position="74"/>
    </location>
</feature>
<feature type="transmembrane region" description="Helical" evidence="7">
    <location>
        <begin position="86"/>
        <end position="111"/>
    </location>
</feature>
<feature type="transmembrane region" description="Helical" evidence="7">
    <location>
        <begin position="321"/>
        <end position="338"/>
    </location>
</feature>
<feature type="transmembrane region" description="Helical" evidence="7">
    <location>
        <begin position="29"/>
        <end position="51"/>
    </location>
</feature>
<proteinExistence type="inferred from homology"/>
<dbReference type="HOGENOM" id="CLU_031275_0_0_5"/>
<protein>
    <submittedName>
        <fullName evidence="8">Conserved hypothetical membrane protein</fullName>
    </submittedName>
</protein>
<feature type="transmembrane region" description="Helical" evidence="7">
    <location>
        <begin position="205"/>
        <end position="224"/>
    </location>
</feature>
<feature type="compositionally biased region" description="Basic and acidic residues" evidence="6">
    <location>
        <begin position="12"/>
        <end position="21"/>
    </location>
</feature>
<dbReference type="BioCyc" id="AURANTIMONAS:SI859A1_01935-MONOMER"/>
<dbReference type="PANTHER" id="PTHR21716:SF64">
    <property type="entry name" value="AI-2 TRANSPORT PROTEIN TQSA"/>
    <property type="match status" value="1"/>
</dbReference>
<evidence type="ECO:0000313" key="9">
    <source>
        <dbReference type="Proteomes" id="UP000000321"/>
    </source>
</evidence>
<feature type="transmembrane region" description="Helical" evidence="7">
    <location>
        <begin position="260"/>
        <end position="280"/>
    </location>
</feature>
<dbReference type="GO" id="GO:0055085">
    <property type="term" value="P:transmembrane transport"/>
    <property type="evidence" value="ECO:0007669"/>
    <property type="project" value="TreeGrafter"/>
</dbReference>
<evidence type="ECO:0000256" key="5">
    <source>
        <dbReference type="ARBA" id="ARBA00023136"/>
    </source>
</evidence>
<evidence type="ECO:0000256" key="3">
    <source>
        <dbReference type="ARBA" id="ARBA00022692"/>
    </source>
</evidence>
<feature type="transmembrane region" description="Helical" evidence="7">
    <location>
        <begin position="358"/>
        <end position="386"/>
    </location>
</feature>
<feature type="compositionally biased region" description="Polar residues" evidence="6">
    <location>
        <begin position="1"/>
        <end position="10"/>
    </location>
</feature>
<dbReference type="OrthoDB" id="9799225at2"/>
<dbReference type="InterPro" id="IPR002549">
    <property type="entry name" value="AI-2E-like"/>
</dbReference>
<dbReference type="Pfam" id="PF01594">
    <property type="entry name" value="AI-2E_transport"/>
    <property type="match status" value="1"/>
</dbReference>
<comment type="caution">
    <text evidence="8">The sequence shown here is derived from an EMBL/GenBank/DDBJ whole genome shotgun (WGS) entry which is preliminary data.</text>
</comment>
<dbReference type="Proteomes" id="UP000000321">
    <property type="component" value="Unassembled WGS sequence"/>
</dbReference>
<dbReference type="RefSeq" id="WP_009209768.1">
    <property type="nucleotide sequence ID" value="NZ_BBWP01000025.1"/>
</dbReference>
<gene>
    <name evidence="8" type="ORF">SI859A1_01935</name>
</gene>
<dbReference type="AlphaFoldDB" id="Q1YNA7"/>
<evidence type="ECO:0000256" key="1">
    <source>
        <dbReference type="ARBA" id="ARBA00004141"/>
    </source>
</evidence>
<accession>Q1YNA7</accession>
<dbReference type="GO" id="GO:0016020">
    <property type="term" value="C:membrane"/>
    <property type="evidence" value="ECO:0007669"/>
    <property type="project" value="UniProtKB-SubCell"/>
</dbReference>
<reference evidence="8 9" key="1">
    <citation type="journal article" date="2008" name="Appl. Environ. Microbiol.">
        <title>Genomic insights into Mn(II) oxidation by the marine alphaproteobacterium Aurantimonas sp. strain SI85-9A1.</title>
        <authorList>
            <person name="Dick G.J."/>
            <person name="Podell S."/>
            <person name="Johnson H.A."/>
            <person name="Rivera-Espinoza Y."/>
            <person name="Bernier-Latmani R."/>
            <person name="McCarthy J.K."/>
            <person name="Torpey J.W."/>
            <person name="Clement B.G."/>
            <person name="Gaasterland T."/>
            <person name="Tebo B.M."/>
        </authorList>
    </citation>
    <scope>NUCLEOTIDE SEQUENCE [LARGE SCALE GENOMIC DNA]</scope>
    <source>
        <strain evidence="8 9">SI85-9A1</strain>
    </source>
</reference>
<comment type="similarity">
    <text evidence="2">Belongs to the autoinducer-2 exporter (AI-2E) (TC 2.A.86) family.</text>
</comment>
<feature type="region of interest" description="Disordered" evidence="6">
    <location>
        <begin position="1"/>
        <end position="21"/>
    </location>
</feature>
<keyword evidence="5 7" id="KW-0472">Membrane</keyword>
<feature type="compositionally biased region" description="Low complexity" evidence="6">
    <location>
        <begin position="142"/>
        <end position="170"/>
    </location>
</feature>
<sequence>MAGSATTPTPHSDGERAARTERVSKVSRLPWQTIAIGLLSIITLILVGWALQAMSSVVVPFIFSILIALVVAPVDSMVKRRMPRRFGWLGHVAAMGLIIVILFVFLGGLWLSAQRISEAFPQVSQKIEELAPMISSGSSGNAEGAQGASTAGGETAAGAAGSSGTSDSSDVYSSVTDQFRGAGGQLGSRIAEYASSYASSVLSSAGSALAAMVLIFFFTLLMLIEAPNWRAKVCAVVDPDQRSGVFESLDVIARQLRRYLLIRVVLGLLTAGLYAAWLWFFGVDLLLVWAILAFLLNFVPTLGSLVAGALPVVHVYVQQDFRTAVIVGIGILVIEQIMGNYVDPQVQGKQLSVSPLVILLVLLVWGWVWGVAGALLAVPVTIGIIVTCAHLPRLRPVALFLSDETSMDDLDDIVSAK</sequence>
<evidence type="ECO:0000313" key="8">
    <source>
        <dbReference type="EMBL" id="EAS51124.1"/>
    </source>
</evidence>
<keyword evidence="4 7" id="KW-1133">Transmembrane helix</keyword>
<evidence type="ECO:0000256" key="2">
    <source>
        <dbReference type="ARBA" id="ARBA00009773"/>
    </source>
</evidence>
<feature type="transmembrane region" description="Helical" evidence="7">
    <location>
        <begin position="286"/>
        <end position="309"/>
    </location>
</feature>
<feature type="region of interest" description="Disordered" evidence="6">
    <location>
        <begin position="137"/>
        <end position="170"/>
    </location>
</feature>
<evidence type="ECO:0000256" key="6">
    <source>
        <dbReference type="SAM" id="MobiDB-lite"/>
    </source>
</evidence>